<keyword evidence="7" id="KW-0460">Magnesium</keyword>
<dbReference type="Proteomes" id="UP000005845">
    <property type="component" value="Unassembled WGS sequence"/>
</dbReference>
<comment type="subcellular location">
    <subcellularLocation>
        <location evidence="1">Cell membrane</location>
        <topology evidence="1">Multi-pass membrane protein</topology>
    </subcellularLocation>
</comment>
<dbReference type="EMBL" id="BAFC01000059">
    <property type="protein sequence ID" value="GAB39163.1"/>
    <property type="molecule type" value="Genomic_DNA"/>
</dbReference>
<gene>
    <name evidence="9" type="primary">wecA</name>
    <name evidence="9" type="ORF">GOSPT_059_00250</name>
</gene>
<dbReference type="CDD" id="cd06853">
    <property type="entry name" value="GT_WecA_like"/>
    <property type="match status" value="1"/>
</dbReference>
<keyword evidence="7" id="KW-0479">Metal-binding</keyword>
<feature type="transmembrane region" description="Helical" evidence="8">
    <location>
        <begin position="76"/>
        <end position="95"/>
    </location>
</feature>
<name>H5U0A5_9ACTN</name>
<dbReference type="PROSITE" id="PS01348">
    <property type="entry name" value="MRAY_2"/>
    <property type="match status" value="1"/>
</dbReference>
<dbReference type="AlphaFoldDB" id="H5U0A5"/>
<feature type="transmembrane region" description="Helical" evidence="8">
    <location>
        <begin position="174"/>
        <end position="191"/>
    </location>
</feature>
<evidence type="ECO:0000256" key="6">
    <source>
        <dbReference type="ARBA" id="ARBA00023136"/>
    </source>
</evidence>
<feature type="transmembrane region" description="Helical" evidence="8">
    <location>
        <begin position="198"/>
        <end position="217"/>
    </location>
</feature>
<evidence type="ECO:0000256" key="1">
    <source>
        <dbReference type="ARBA" id="ARBA00004651"/>
    </source>
</evidence>
<evidence type="ECO:0000313" key="10">
    <source>
        <dbReference type="Proteomes" id="UP000005845"/>
    </source>
</evidence>
<feature type="transmembrane region" description="Helical" evidence="8">
    <location>
        <begin position="292"/>
        <end position="314"/>
    </location>
</feature>
<keyword evidence="3 9" id="KW-0808">Transferase</keyword>
<dbReference type="GO" id="GO:0046872">
    <property type="term" value="F:metal ion binding"/>
    <property type="evidence" value="ECO:0007669"/>
    <property type="project" value="UniProtKB-KW"/>
</dbReference>
<feature type="binding site" evidence="7">
    <location>
        <position position="257"/>
    </location>
    <ligand>
        <name>Mg(2+)</name>
        <dbReference type="ChEBI" id="CHEBI:18420"/>
    </ligand>
</feature>
<evidence type="ECO:0000256" key="2">
    <source>
        <dbReference type="ARBA" id="ARBA00022475"/>
    </source>
</evidence>
<keyword evidence="6 8" id="KW-0472">Membrane</keyword>
<evidence type="ECO:0000256" key="4">
    <source>
        <dbReference type="ARBA" id="ARBA00022692"/>
    </source>
</evidence>
<reference evidence="9 10" key="1">
    <citation type="submission" date="2012-02" db="EMBL/GenBank/DDBJ databases">
        <title>Whole genome shotgun sequence of Gordonia sputi NBRC 100414.</title>
        <authorList>
            <person name="Yoshida I."/>
            <person name="Hosoyama A."/>
            <person name="Tsuchikane K."/>
            <person name="Katsumata H."/>
            <person name="Yamazaki S."/>
            <person name="Fujita N."/>
        </authorList>
    </citation>
    <scope>NUCLEOTIDE SEQUENCE [LARGE SCALE GENOMIC DNA]</scope>
    <source>
        <strain evidence="9 10">NBRC 100414</strain>
    </source>
</reference>
<dbReference type="InterPro" id="IPR000715">
    <property type="entry name" value="Glycosyl_transferase_4"/>
</dbReference>
<dbReference type="RefSeq" id="WP_005205736.1">
    <property type="nucleotide sequence ID" value="NZ_BAFC01000059.1"/>
</dbReference>
<feature type="transmembrane region" description="Helical" evidence="8">
    <location>
        <begin position="371"/>
        <end position="389"/>
    </location>
</feature>
<feature type="transmembrane region" description="Helical" evidence="8">
    <location>
        <begin position="229"/>
        <end position="248"/>
    </location>
</feature>
<dbReference type="Pfam" id="PF00953">
    <property type="entry name" value="Glycos_transf_4"/>
    <property type="match status" value="1"/>
</dbReference>
<comment type="caution">
    <text evidence="9">The sequence shown here is derived from an EMBL/GenBank/DDBJ whole genome shotgun (WGS) entry which is preliminary data.</text>
</comment>
<evidence type="ECO:0000313" key="9">
    <source>
        <dbReference type="EMBL" id="GAB39163.1"/>
    </source>
</evidence>
<feature type="binding site" evidence="7">
    <location>
        <position position="189"/>
    </location>
    <ligand>
        <name>Mg(2+)</name>
        <dbReference type="ChEBI" id="CHEBI:18420"/>
    </ligand>
</feature>
<evidence type="ECO:0000256" key="3">
    <source>
        <dbReference type="ARBA" id="ARBA00022679"/>
    </source>
</evidence>
<feature type="transmembrane region" description="Helical" evidence="8">
    <location>
        <begin position="32"/>
        <end position="55"/>
    </location>
</feature>
<dbReference type="GO" id="GO:0009103">
    <property type="term" value="P:lipopolysaccharide biosynthetic process"/>
    <property type="evidence" value="ECO:0007669"/>
    <property type="project" value="TreeGrafter"/>
</dbReference>
<dbReference type="GO" id="GO:0044038">
    <property type="term" value="P:cell wall macromolecule biosynthetic process"/>
    <property type="evidence" value="ECO:0007669"/>
    <property type="project" value="TreeGrafter"/>
</dbReference>
<sequence>MLEPVTGTSMVVADMLSADSGSGGAGVPLRELLLVGLTAAAITYLLTSLVRVIAIRVGAVAVPRVRDVHTIPTPRLGGVGMFAGVVAAIVLAANLPALNRGFAYTNDMGAVVTAGAVIVIVGIIDDRWGLDALTKFVGQLTAAGVMVVMGVSWLQVPVPFGNIGTIVLDPFQSGLLTVVITVATINAVNFIDGLDGLAAGLGLISASAICMFSLGLLRDQGGDVSYYPPALISVALAGACLGFLPHNFSPARIFMGDSGAMLIGLMLAAASTSASGRIAVNAYGPADVFTLLSPLILVAAVVFIPMLDMLMAVVRRTRAGVGFYTPDKLHLHHRLLELGHSQRRVALIIYLWVGILAFSVAASTIFPMSVVVPAFAAGLVVAMLATMAPRLQRRIAELRTARALR</sequence>
<protein>
    <submittedName>
        <fullName evidence="9">UDP-N-acetylglucosamine--undecaprenyl-phosphate N-acetylglucosamine-1-phosphate transferase</fullName>
    </submittedName>
</protein>
<comment type="cofactor">
    <cofactor evidence="7">
        <name>Mg(2+)</name>
        <dbReference type="ChEBI" id="CHEBI:18420"/>
    </cofactor>
</comment>
<organism evidence="9 10">
    <name type="scientific">Gordonia sputi NBRC 100414</name>
    <dbReference type="NCBI Taxonomy" id="1089453"/>
    <lineage>
        <taxon>Bacteria</taxon>
        <taxon>Bacillati</taxon>
        <taxon>Actinomycetota</taxon>
        <taxon>Actinomycetes</taxon>
        <taxon>Mycobacteriales</taxon>
        <taxon>Gordoniaceae</taxon>
        <taxon>Gordonia</taxon>
    </lineage>
</organism>
<dbReference type="PANTHER" id="PTHR22926:SF3">
    <property type="entry name" value="UNDECAPRENYL-PHOSPHATE ALPHA-N-ACETYLGLUCOSAMINYL 1-PHOSPHATE TRANSFERASE"/>
    <property type="match status" value="1"/>
</dbReference>
<dbReference type="PANTHER" id="PTHR22926">
    <property type="entry name" value="PHOSPHO-N-ACETYLMURAMOYL-PENTAPEPTIDE-TRANSFERASE"/>
    <property type="match status" value="1"/>
</dbReference>
<feature type="transmembrane region" description="Helical" evidence="8">
    <location>
        <begin position="345"/>
        <end position="365"/>
    </location>
</feature>
<keyword evidence="4 8" id="KW-0812">Transmembrane</keyword>
<evidence type="ECO:0000256" key="7">
    <source>
        <dbReference type="PIRSR" id="PIRSR600715-1"/>
    </source>
</evidence>
<dbReference type="GO" id="GO:0005886">
    <property type="term" value="C:plasma membrane"/>
    <property type="evidence" value="ECO:0007669"/>
    <property type="project" value="UniProtKB-SubCell"/>
</dbReference>
<dbReference type="GO" id="GO:0071555">
    <property type="term" value="P:cell wall organization"/>
    <property type="evidence" value="ECO:0007669"/>
    <property type="project" value="TreeGrafter"/>
</dbReference>
<dbReference type="GO" id="GO:0016780">
    <property type="term" value="F:phosphotransferase activity, for other substituted phosphate groups"/>
    <property type="evidence" value="ECO:0007669"/>
    <property type="project" value="InterPro"/>
</dbReference>
<feature type="transmembrane region" description="Helical" evidence="8">
    <location>
        <begin position="101"/>
        <end position="124"/>
    </location>
</feature>
<evidence type="ECO:0000256" key="5">
    <source>
        <dbReference type="ARBA" id="ARBA00022989"/>
    </source>
</evidence>
<keyword evidence="5 8" id="KW-1133">Transmembrane helix</keyword>
<proteinExistence type="predicted"/>
<dbReference type="InterPro" id="IPR018480">
    <property type="entry name" value="PNAcMuramoyl-5peptid_Trfase_CS"/>
</dbReference>
<accession>H5U0A5</accession>
<keyword evidence="2" id="KW-1003">Cell membrane</keyword>
<evidence type="ECO:0000256" key="8">
    <source>
        <dbReference type="SAM" id="Phobius"/>
    </source>
</evidence>
<feature type="transmembrane region" description="Helical" evidence="8">
    <location>
        <begin position="136"/>
        <end position="154"/>
    </location>
</feature>
<dbReference type="eggNOG" id="COG0472">
    <property type="taxonomic scope" value="Bacteria"/>
</dbReference>
<feature type="transmembrane region" description="Helical" evidence="8">
    <location>
        <begin position="260"/>
        <end position="280"/>
    </location>
</feature>
<keyword evidence="10" id="KW-1185">Reference proteome</keyword>